<keyword evidence="6" id="KW-0496">Mitochondrion</keyword>
<evidence type="ECO:0000256" key="3">
    <source>
        <dbReference type="ARBA" id="ARBA00022737"/>
    </source>
</evidence>
<feature type="region of interest" description="Disordered" evidence="7">
    <location>
        <begin position="353"/>
        <end position="387"/>
    </location>
</feature>
<evidence type="ECO:0008006" key="10">
    <source>
        <dbReference type="Google" id="ProtNLM"/>
    </source>
</evidence>
<evidence type="ECO:0000256" key="4">
    <source>
        <dbReference type="ARBA" id="ARBA00022803"/>
    </source>
</evidence>
<comment type="similarity">
    <text evidence="2">Belongs to the TTC19 family.</text>
</comment>
<dbReference type="Pfam" id="PF13374">
    <property type="entry name" value="TPR_10"/>
    <property type="match status" value="1"/>
</dbReference>
<evidence type="ECO:0000256" key="7">
    <source>
        <dbReference type="SAM" id="MobiDB-lite"/>
    </source>
</evidence>
<dbReference type="PANTHER" id="PTHR13143">
    <property type="entry name" value="TETRATRICOPEPTIDE REPEAT PROTEIN 19"/>
    <property type="match status" value="1"/>
</dbReference>
<evidence type="ECO:0000256" key="2">
    <source>
        <dbReference type="ARBA" id="ARBA00008219"/>
    </source>
</evidence>
<dbReference type="GO" id="GO:0005743">
    <property type="term" value="C:mitochondrial inner membrane"/>
    <property type="evidence" value="ECO:0007669"/>
    <property type="project" value="TreeGrafter"/>
</dbReference>
<evidence type="ECO:0000256" key="6">
    <source>
        <dbReference type="ARBA" id="ARBA00023128"/>
    </source>
</evidence>
<sequence length="387" mass="41950">RARPAGAAAAAGTRLSGAPCGPGGRSGAGRGPGPVLPERRGAVVRGRCVPPSPPPVRDAGVRAAETEACRSSPPPAFSFFGGAEDKRDEAQKAEDEIILLLKKAKLSIMRDELDAADGFLHQAIRLAHQSHNTQAIIYTYSLMANLAFVQGQLTNAEKLFKAAMSFMLAGGMPQDHNAIIEMSLKLASIYASQNKSELAEHGFRFCTESLEAKMEQHKDLPPEQLSDEERKDTRLLLGLTLDARARYLAASRRLAEAGADYQRALQICREEQGESHPQTLVLMSDLATILDLQGRHVEALAQVQKAVELSERAGHPDRHVLLGNMAGILMHQGRWEESGRLYQEALAAAQAAGDAEAVEHMQEGLKELASRRDAQETETETERAAQD</sequence>
<dbReference type="InterPro" id="IPR011990">
    <property type="entry name" value="TPR-like_helical_dom_sf"/>
</dbReference>
<reference evidence="8" key="2">
    <citation type="submission" date="2025-08" db="UniProtKB">
        <authorList>
            <consortium name="Ensembl"/>
        </authorList>
    </citation>
    <scope>IDENTIFICATION</scope>
</reference>
<protein>
    <recommendedName>
        <fullName evidence="10">MalT-like TPR region domain-containing protein</fullName>
    </recommendedName>
</protein>
<dbReference type="GeneTree" id="ENSGT00390000009194"/>
<dbReference type="SUPFAM" id="SSF48452">
    <property type="entry name" value="TPR-like"/>
    <property type="match status" value="1"/>
</dbReference>
<name>A0AAY4DZX1_9TELE</name>
<keyword evidence="9" id="KW-1185">Reference proteome</keyword>
<evidence type="ECO:0000313" key="8">
    <source>
        <dbReference type="Ensembl" id="ENSDCDP00010050684.1"/>
    </source>
</evidence>
<dbReference type="InterPro" id="IPR040395">
    <property type="entry name" value="TTC19"/>
</dbReference>
<dbReference type="AlphaFoldDB" id="A0AAY4DZX1"/>
<evidence type="ECO:0000313" key="9">
    <source>
        <dbReference type="Proteomes" id="UP000694580"/>
    </source>
</evidence>
<feature type="compositionally biased region" description="Basic and acidic residues" evidence="7">
    <location>
        <begin position="357"/>
        <end position="387"/>
    </location>
</feature>
<feature type="compositionally biased region" description="Gly residues" evidence="7">
    <location>
        <begin position="20"/>
        <end position="32"/>
    </location>
</feature>
<comment type="subcellular location">
    <subcellularLocation>
        <location evidence="1">Mitochondrion</location>
    </subcellularLocation>
</comment>
<evidence type="ECO:0000256" key="1">
    <source>
        <dbReference type="ARBA" id="ARBA00004173"/>
    </source>
</evidence>
<reference evidence="8 9" key="1">
    <citation type="submission" date="2020-06" db="EMBL/GenBank/DDBJ databases">
        <authorList>
            <consortium name="Wellcome Sanger Institute Data Sharing"/>
        </authorList>
    </citation>
    <scope>NUCLEOTIDE SEQUENCE [LARGE SCALE GENOMIC DNA]</scope>
</reference>
<dbReference type="GO" id="GO:0034551">
    <property type="term" value="P:mitochondrial respiratory chain complex III assembly"/>
    <property type="evidence" value="ECO:0007669"/>
    <property type="project" value="InterPro"/>
</dbReference>
<keyword evidence="5" id="KW-0809">Transit peptide</keyword>
<organism evidence="8 9">
    <name type="scientific">Denticeps clupeoides</name>
    <name type="common">denticle herring</name>
    <dbReference type="NCBI Taxonomy" id="299321"/>
    <lineage>
        <taxon>Eukaryota</taxon>
        <taxon>Metazoa</taxon>
        <taxon>Chordata</taxon>
        <taxon>Craniata</taxon>
        <taxon>Vertebrata</taxon>
        <taxon>Euteleostomi</taxon>
        <taxon>Actinopterygii</taxon>
        <taxon>Neopterygii</taxon>
        <taxon>Teleostei</taxon>
        <taxon>Clupei</taxon>
        <taxon>Clupeiformes</taxon>
        <taxon>Denticipitoidei</taxon>
        <taxon>Denticipitidae</taxon>
        <taxon>Denticeps</taxon>
    </lineage>
</organism>
<dbReference type="Proteomes" id="UP000694580">
    <property type="component" value="Chromosome 4"/>
</dbReference>
<reference evidence="8" key="3">
    <citation type="submission" date="2025-09" db="UniProtKB">
        <authorList>
            <consortium name="Ensembl"/>
        </authorList>
    </citation>
    <scope>IDENTIFICATION</scope>
</reference>
<feature type="region of interest" description="Disordered" evidence="7">
    <location>
        <begin position="1"/>
        <end position="59"/>
    </location>
</feature>
<dbReference type="Ensembl" id="ENSDCDT00010061110.1">
    <property type="protein sequence ID" value="ENSDCDP00010050684.1"/>
    <property type="gene ID" value="ENSDCDG00010029996.1"/>
</dbReference>
<dbReference type="Gene3D" id="1.25.40.10">
    <property type="entry name" value="Tetratricopeptide repeat domain"/>
    <property type="match status" value="2"/>
</dbReference>
<accession>A0AAY4DZX1</accession>
<evidence type="ECO:0000256" key="5">
    <source>
        <dbReference type="ARBA" id="ARBA00022946"/>
    </source>
</evidence>
<keyword evidence="3" id="KW-0677">Repeat</keyword>
<feature type="compositionally biased region" description="Low complexity" evidence="7">
    <location>
        <begin position="1"/>
        <end position="19"/>
    </location>
</feature>
<keyword evidence="4" id="KW-0802">TPR repeat</keyword>
<dbReference type="PANTHER" id="PTHR13143:SF6">
    <property type="entry name" value="TETRATRICOPEPTIDE REPEAT PROTEIN 19, MITOCHONDRIAL"/>
    <property type="match status" value="1"/>
</dbReference>
<gene>
    <name evidence="8" type="primary">TTC19</name>
</gene>
<dbReference type="Pfam" id="PF13424">
    <property type="entry name" value="TPR_12"/>
    <property type="match status" value="1"/>
</dbReference>
<proteinExistence type="inferred from homology"/>